<evidence type="ECO:0000313" key="1">
    <source>
        <dbReference type="EMBL" id="OLV17131.1"/>
    </source>
</evidence>
<accession>A0A1U7NW32</accession>
<name>A0A1U7NW32_9DEIO</name>
<reference evidence="1 2" key="1">
    <citation type="submission" date="2017-01" db="EMBL/GenBank/DDBJ databases">
        <title>Genome Analysis of Deinococcus marmoris KOPRI26562.</title>
        <authorList>
            <person name="Kim J.H."/>
            <person name="Oh H.-M."/>
        </authorList>
    </citation>
    <scope>NUCLEOTIDE SEQUENCE [LARGE SCALE GENOMIC DNA]</scope>
    <source>
        <strain evidence="1 2">KOPRI26562</strain>
    </source>
</reference>
<organism evidence="1 2">
    <name type="scientific">Deinococcus marmoris</name>
    <dbReference type="NCBI Taxonomy" id="249408"/>
    <lineage>
        <taxon>Bacteria</taxon>
        <taxon>Thermotogati</taxon>
        <taxon>Deinococcota</taxon>
        <taxon>Deinococci</taxon>
        <taxon>Deinococcales</taxon>
        <taxon>Deinococcaceae</taxon>
        <taxon>Deinococcus</taxon>
    </lineage>
</organism>
<dbReference type="EMBL" id="MSTI01000114">
    <property type="protein sequence ID" value="OLV17131.1"/>
    <property type="molecule type" value="Genomic_DNA"/>
</dbReference>
<keyword evidence="2" id="KW-1185">Reference proteome</keyword>
<protein>
    <submittedName>
        <fullName evidence="1">Uncharacterized protein</fullName>
    </submittedName>
</protein>
<sequence length="142" mass="15272">MTHPNVTVVRIPRNSSPLHQRAHELATQALRDLPPRTRIPLQDGPRIAAYAVKGVDTPAPAYAVSFWMNGEIQVVSGTVEPQETRALTSHLLKAKAQEGVPAGFKVIEAGYAVLRNNQASWGVTGRELAQLRSAAAAGLSNF</sequence>
<gene>
    <name evidence="1" type="ORF">BOO71_0009694</name>
</gene>
<dbReference type="AlphaFoldDB" id="A0A1U7NW32"/>
<evidence type="ECO:0000313" key="2">
    <source>
        <dbReference type="Proteomes" id="UP000186607"/>
    </source>
</evidence>
<proteinExistence type="predicted"/>
<dbReference type="Proteomes" id="UP000186607">
    <property type="component" value="Unassembled WGS sequence"/>
</dbReference>
<comment type="caution">
    <text evidence="1">The sequence shown here is derived from an EMBL/GenBank/DDBJ whole genome shotgun (WGS) entry which is preliminary data.</text>
</comment>